<accession>A0A833VYZ0</accession>
<dbReference type="EMBL" id="WSZM01000349">
    <property type="protein sequence ID" value="KAF4034789.1"/>
    <property type="molecule type" value="Genomic_DNA"/>
</dbReference>
<protein>
    <submittedName>
        <fullName evidence="1">Uncharacterized protein</fullName>
    </submittedName>
</protein>
<evidence type="ECO:0000313" key="1">
    <source>
        <dbReference type="EMBL" id="KAF4034789.1"/>
    </source>
</evidence>
<keyword evidence="3" id="KW-1185">Reference proteome</keyword>
<dbReference type="EMBL" id="JAACNO010003127">
    <property type="protein sequence ID" value="KAF4128371.1"/>
    <property type="molecule type" value="Genomic_DNA"/>
</dbReference>
<proteinExistence type="predicted"/>
<reference evidence="1" key="1">
    <citation type="submission" date="2020-04" db="EMBL/GenBank/DDBJ databases">
        <title>Hybrid Assembly of Korean Phytophthora infestans isolates.</title>
        <authorList>
            <person name="Prokchorchik M."/>
            <person name="Lee Y."/>
            <person name="Seo J."/>
            <person name="Cho J.-H."/>
            <person name="Park Y.-E."/>
            <person name="Jang D.-C."/>
            <person name="Im J.-S."/>
            <person name="Choi J.-G."/>
            <person name="Park H.-J."/>
            <person name="Lee G.-B."/>
            <person name="Lee Y.-G."/>
            <person name="Hong S.-Y."/>
            <person name="Cho K."/>
            <person name="Sohn K.H."/>
        </authorList>
    </citation>
    <scope>NUCLEOTIDE SEQUENCE</scope>
    <source>
        <strain evidence="1">KR_1_A1</strain>
        <strain evidence="2">KR_2_A2</strain>
    </source>
</reference>
<comment type="caution">
    <text evidence="1">The sequence shown here is derived from an EMBL/GenBank/DDBJ whole genome shotgun (WGS) entry which is preliminary data.</text>
</comment>
<dbReference type="AlphaFoldDB" id="A0A833VYZ0"/>
<gene>
    <name evidence="1" type="ORF">GN244_ATG13243</name>
    <name evidence="2" type="ORF">GN958_ATG22449</name>
</gene>
<dbReference type="Proteomes" id="UP000704712">
    <property type="component" value="Unassembled WGS sequence"/>
</dbReference>
<dbReference type="Proteomes" id="UP000602510">
    <property type="component" value="Unassembled WGS sequence"/>
</dbReference>
<sequence length="120" mass="14380">MDVCFWIFCKVRGDISAQAYALSREGMTPSERQMKDKRFLRNRRAKDLRSKFWFKPRDNMIEGDEVEDNPRDEVELLEKCLERTELKLSGYPDSLLRQRTHAEHVNLFVLRARNASNRRF</sequence>
<evidence type="ECO:0000313" key="3">
    <source>
        <dbReference type="Proteomes" id="UP000602510"/>
    </source>
</evidence>
<evidence type="ECO:0000313" key="2">
    <source>
        <dbReference type="EMBL" id="KAF4128371.1"/>
    </source>
</evidence>
<organism evidence="1 3">
    <name type="scientific">Phytophthora infestans</name>
    <name type="common">Potato late blight agent</name>
    <name type="synonym">Botrytis infestans</name>
    <dbReference type="NCBI Taxonomy" id="4787"/>
    <lineage>
        <taxon>Eukaryota</taxon>
        <taxon>Sar</taxon>
        <taxon>Stramenopiles</taxon>
        <taxon>Oomycota</taxon>
        <taxon>Peronosporomycetes</taxon>
        <taxon>Peronosporales</taxon>
        <taxon>Peronosporaceae</taxon>
        <taxon>Phytophthora</taxon>
    </lineage>
</organism>
<name>A0A833VYZ0_PHYIN</name>